<sequence>MDVELLSFSEQFMHCKITPSNSLLPSYLLTTVYASNSSADRLSLWEDLENIAATTSSLKWMVGGDFNEVRYVHEKRGGRNPHIRRISNFNNSLEACHLLDLRSIGPSFTWSNNQDRRIACKLDRVMVNHQWLLEHTDSFYHTLPPGLSDHSALQVSVTPSLPSGPHPFKYIQAWEHHPQFEQVVQNAWRTYIIGSPMYVLVKKLQHLKARAARNSIRTVKIPNGSFSNDLEVVKSHAKDFFFSLLNKECSEPIPTLQSTNCLGEEDIHTLSAPLSDIEIKKALFSAKPLSSPGLDDFPARFFQQHWAIVKEDFILAIRYVFTTGYLLQQVNHSYISLIPKSKNADCFENFRPISLCNSVYKTLTKILADRLQKITGPRQSLVDVVIKTKIKESALLKKKIDWRRKNYVISVSTD</sequence>
<evidence type="ECO:0000313" key="2">
    <source>
        <dbReference type="Proteomes" id="UP001180020"/>
    </source>
</evidence>
<dbReference type="AlphaFoldDB" id="A0AAV9EMQ2"/>
<protein>
    <recommendedName>
        <fullName evidence="3">Reverse transcriptase</fullName>
    </recommendedName>
</protein>
<keyword evidence="2" id="KW-1185">Reference proteome</keyword>
<reference evidence="1" key="2">
    <citation type="submission" date="2023-06" db="EMBL/GenBank/DDBJ databases">
        <authorList>
            <person name="Ma L."/>
            <person name="Liu K.-W."/>
            <person name="Li Z."/>
            <person name="Hsiao Y.-Y."/>
            <person name="Qi Y."/>
            <person name="Fu T."/>
            <person name="Tang G."/>
            <person name="Zhang D."/>
            <person name="Sun W.-H."/>
            <person name="Liu D.-K."/>
            <person name="Li Y."/>
            <person name="Chen G.-Z."/>
            <person name="Liu X.-D."/>
            <person name="Liao X.-Y."/>
            <person name="Jiang Y.-T."/>
            <person name="Yu X."/>
            <person name="Hao Y."/>
            <person name="Huang J."/>
            <person name="Zhao X.-W."/>
            <person name="Ke S."/>
            <person name="Chen Y.-Y."/>
            <person name="Wu W.-L."/>
            <person name="Hsu J.-L."/>
            <person name="Lin Y.-F."/>
            <person name="Huang M.-D."/>
            <person name="Li C.-Y."/>
            <person name="Huang L."/>
            <person name="Wang Z.-W."/>
            <person name="Zhao X."/>
            <person name="Zhong W.-Y."/>
            <person name="Peng D.-H."/>
            <person name="Ahmad S."/>
            <person name="Lan S."/>
            <person name="Zhang J.-S."/>
            <person name="Tsai W.-C."/>
            <person name="Van De Peer Y."/>
            <person name="Liu Z.-J."/>
        </authorList>
    </citation>
    <scope>NUCLEOTIDE SEQUENCE</scope>
    <source>
        <strain evidence="1">CP</strain>
        <tissue evidence="1">Leaves</tissue>
    </source>
</reference>
<accession>A0AAV9EMQ2</accession>
<proteinExistence type="predicted"/>
<organism evidence="1 2">
    <name type="scientific">Acorus calamus</name>
    <name type="common">Sweet flag</name>
    <dbReference type="NCBI Taxonomy" id="4465"/>
    <lineage>
        <taxon>Eukaryota</taxon>
        <taxon>Viridiplantae</taxon>
        <taxon>Streptophyta</taxon>
        <taxon>Embryophyta</taxon>
        <taxon>Tracheophyta</taxon>
        <taxon>Spermatophyta</taxon>
        <taxon>Magnoliopsida</taxon>
        <taxon>Liliopsida</taxon>
        <taxon>Acoraceae</taxon>
        <taxon>Acorus</taxon>
    </lineage>
</organism>
<reference evidence="1" key="1">
    <citation type="journal article" date="2023" name="Nat. Commun.">
        <title>Diploid and tetraploid genomes of Acorus and the evolution of monocots.</title>
        <authorList>
            <person name="Ma L."/>
            <person name="Liu K.W."/>
            <person name="Li Z."/>
            <person name="Hsiao Y.Y."/>
            <person name="Qi Y."/>
            <person name="Fu T."/>
            <person name="Tang G.D."/>
            <person name="Zhang D."/>
            <person name="Sun W.H."/>
            <person name="Liu D.K."/>
            <person name="Li Y."/>
            <person name="Chen G.Z."/>
            <person name="Liu X.D."/>
            <person name="Liao X.Y."/>
            <person name="Jiang Y.T."/>
            <person name="Yu X."/>
            <person name="Hao Y."/>
            <person name="Huang J."/>
            <person name="Zhao X.W."/>
            <person name="Ke S."/>
            <person name="Chen Y.Y."/>
            <person name="Wu W.L."/>
            <person name="Hsu J.L."/>
            <person name="Lin Y.F."/>
            <person name="Huang M.D."/>
            <person name="Li C.Y."/>
            <person name="Huang L."/>
            <person name="Wang Z.W."/>
            <person name="Zhao X."/>
            <person name="Zhong W.Y."/>
            <person name="Peng D.H."/>
            <person name="Ahmad S."/>
            <person name="Lan S."/>
            <person name="Zhang J.S."/>
            <person name="Tsai W.C."/>
            <person name="Van de Peer Y."/>
            <person name="Liu Z.J."/>
        </authorList>
    </citation>
    <scope>NUCLEOTIDE SEQUENCE</scope>
    <source>
        <strain evidence="1">CP</strain>
    </source>
</reference>
<dbReference type="Gene3D" id="3.60.10.10">
    <property type="entry name" value="Endonuclease/exonuclease/phosphatase"/>
    <property type="match status" value="1"/>
</dbReference>
<dbReference type="PANTHER" id="PTHR33710">
    <property type="entry name" value="BNAC02G09200D PROTEIN"/>
    <property type="match status" value="1"/>
</dbReference>
<evidence type="ECO:0000313" key="1">
    <source>
        <dbReference type="EMBL" id="KAK1313493.1"/>
    </source>
</evidence>
<dbReference type="Proteomes" id="UP001180020">
    <property type="component" value="Unassembled WGS sequence"/>
</dbReference>
<dbReference type="PANTHER" id="PTHR33710:SF71">
    <property type="entry name" value="ENDONUCLEASE_EXONUCLEASE_PHOSPHATASE DOMAIN-CONTAINING PROTEIN"/>
    <property type="match status" value="1"/>
</dbReference>
<dbReference type="SUPFAM" id="SSF56219">
    <property type="entry name" value="DNase I-like"/>
    <property type="match status" value="1"/>
</dbReference>
<name>A0AAV9EMQ2_ACOCL</name>
<gene>
    <name evidence="1" type="ORF">QJS10_CPA06g01305</name>
</gene>
<comment type="caution">
    <text evidence="1">The sequence shown here is derived from an EMBL/GenBank/DDBJ whole genome shotgun (WGS) entry which is preliminary data.</text>
</comment>
<dbReference type="InterPro" id="IPR036691">
    <property type="entry name" value="Endo/exonu/phosph_ase_sf"/>
</dbReference>
<dbReference type="EMBL" id="JAUJYO010000006">
    <property type="protein sequence ID" value="KAK1313493.1"/>
    <property type="molecule type" value="Genomic_DNA"/>
</dbReference>
<evidence type="ECO:0008006" key="3">
    <source>
        <dbReference type="Google" id="ProtNLM"/>
    </source>
</evidence>